<keyword evidence="9" id="KW-0812">Transmembrane</keyword>
<keyword evidence="6 12" id="KW-0418">Kinase</keyword>
<keyword evidence="3" id="KW-0597">Phosphoprotein</keyword>
<dbReference type="EMBL" id="JBHSAY010000015">
    <property type="protein sequence ID" value="MFC4134613.1"/>
    <property type="molecule type" value="Genomic_DNA"/>
</dbReference>
<gene>
    <name evidence="12" type="ORF">ACFOZ4_28720</name>
</gene>
<feature type="transmembrane region" description="Helical" evidence="9">
    <location>
        <begin position="24"/>
        <end position="40"/>
    </location>
</feature>
<organism evidence="12 13">
    <name type="scientific">Hamadaea flava</name>
    <dbReference type="NCBI Taxonomy" id="1742688"/>
    <lineage>
        <taxon>Bacteria</taxon>
        <taxon>Bacillati</taxon>
        <taxon>Actinomycetota</taxon>
        <taxon>Actinomycetes</taxon>
        <taxon>Micromonosporales</taxon>
        <taxon>Micromonosporaceae</taxon>
        <taxon>Hamadaea</taxon>
    </lineage>
</organism>
<evidence type="ECO:0000313" key="12">
    <source>
        <dbReference type="EMBL" id="MFC4134613.1"/>
    </source>
</evidence>
<feature type="transmembrane region" description="Helical" evidence="9">
    <location>
        <begin position="46"/>
        <end position="62"/>
    </location>
</feature>
<feature type="transmembrane region" description="Helical" evidence="9">
    <location>
        <begin position="69"/>
        <end position="86"/>
    </location>
</feature>
<dbReference type="SUPFAM" id="SSF55874">
    <property type="entry name" value="ATPase domain of HSP90 chaperone/DNA topoisomerase II/histidine kinase"/>
    <property type="match status" value="1"/>
</dbReference>
<protein>
    <recommendedName>
        <fullName evidence="2">histidine kinase</fullName>
        <ecNumber evidence="2">2.7.13.3</ecNumber>
    </recommendedName>
</protein>
<dbReference type="RefSeq" id="WP_253763862.1">
    <property type="nucleotide sequence ID" value="NZ_JAMZDZ010000001.1"/>
</dbReference>
<dbReference type="PANTHER" id="PTHR24421:SF10">
    <property type="entry name" value="NITRATE_NITRITE SENSOR PROTEIN NARQ"/>
    <property type="match status" value="1"/>
</dbReference>
<evidence type="ECO:0000256" key="2">
    <source>
        <dbReference type="ARBA" id="ARBA00012438"/>
    </source>
</evidence>
<evidence type="ECO:0000256" key="4">
    <source>
        <dbReference type="ARBA" id="ARBA00022679"/>
    </source>
</evidence>
<dbReference type="Pfam" id="PF02518">
    <property type="entry name" value="HATPase_c"/>
    <property type="match status" value="1"/>
</dbReference>
<keyword evidence="5" id="KW-0547">Nucleotide-binding</keyword>
<dbReference type="InterPro" id="IPR003594">
    <property type="entry name" value="HATPase_dom"/>
</dbReference>
<evidence type="ECO:0000259" key="11">
    <source>
        <dbReference type="Pfam" id="PF07730"/>
    </source>
</evidence>
<keyword evidence="9" id="KW-0472">Membrane</keyword>
<feature type="domain" description="Histidine kinase/HSP90-like ATPase" evidence="10">
    <location>
        <begin position="281"/>
        <end position="366"/>
    </location>
</feature>
<feature type="transmembrane region" description="Helical" evidence="9">
    <location>
        <begin position="140"/>
        <end position="158"/>
    </location>
</feature>
<dbReference type="PANTHER" id="PTHR24421">
    <property type="entry name" value="NITRATE/NITRITE SENSOR PROTEIN NARX-RELATED"/>
    <property type="match status" value="1"/>
</dbReference>
<evidence type="ECO:0000256" key="1">
    <source>
        <dbReference type="ARBA" id="ARBA00000085"/>
    </source>
</evidence>
<dbReference type="CDD" id="cd16917">
    <property type="entry name" value="HATPase_UhpB-NarQ-NarX-like"/>
    <property type="match status" value="1"/>
</dbReference>
<feature type="domain" description="Signal transduction histidine kinase subgroup 3 dimerisation and phosphoacceptor" evidence="11">
    <location>
        <begin position="174"/>
        <end position="239"/>
    </location>
</feature>
<accession>A0ABV8LW99</accession>
<proteinExistence type="predicted"/>
<keyword evidence="13" id="KW-1185">Reference proteome</keyword>
<dbReference type="Proteomes" id="UP001595816">
    <property type="component" value="Unassembled WGS sequence"/>
</dbReference>
<feature type="transmembrane region" description="Helical" evidence="9">
    <location>
        <begin position="92"/>
        <end position="108"/>
    </location>
</feature>
<comment type="catalytic activity">
    <reaction evidence="1">
        <text>ATP + protein L-histidine = ADP + protein N-phospho-L-histidine.</text>
        <dbReference type="EC" id="2.7.13.3"/>
    </reaction>
</comment>
<comment type="caution">
    <text evidence="12">The sequence shown here is derived from an EMBL/GenBank/DDBJ whole genome shotgun (WGS) entry which is preliminary data.</text>
</comment>
<evidence type="ECO:0000256" key="9">
    <source>
        <dbReference type="SAM" id="Phobius"/>
    </source>
</evidence>
<feature type="transmembrane region" description="Helical" evidence="9">
    <location>
        <begin position="115"/>
        <end position="134"/>
    </location>
</feature>
<dbReference type="Pfam" id="PF07730">
    <property type="entry name" value="HisKA_3"/>
    <property type="match status" value="1"/>
</dbReference>
<evidence type="ECO:0000256" key="6">
    <source>
        <dbReference type="ARBA" id="ARBA00022777"/>
    </source>
</evidence>
<dbReference type="EC" id="2.7.13.3" evidence="2"/>
<dbReference type="Gene3D" id="1.20.5.1930">
    <property type="match status" value="1"/>
</dbReference>
<evidence type="ECO:0000256" key="7">
    <source>
        <dbReference type="ARBA" id="ARBA00022840"/>
    </source>
</evidence>
<dbReference type="GO" id="GO:0016301">
    <property type="term" value="F:kinase activity"/>
    <property type="evidence" value="ECO:0007669"/>
    <property type="project" value="UniProtKB-KW"/>
</dbReference>
<evidence type="ECO:0000256" key="8">
    <source>
        <dbReference type="ARBA" id="ARBA00023012"/>
    </source>
</evidence>
<keyword evidence="4" id="KW-0808">Transferase</keyword>
<dbReference type="InterPro" id="IPR011712">
    <property type="entry name" value="Sig_transdc_His_kin_sub3_dim/P"/>
</dbReference>
<keyword evidence="9" id="KW-1133">Transmembrane helix</keyword>
<evidence type="ECO:0000259" key="10">
    <source>
        <dbReference type="Pfam" id="PF02518"/>
    </source>
</evidence>
<evidence type="ECO:0000313" key="13">
    <source>
        <dbReference type="Proteomes" id="UP001595816"/>
    </source>
</evidence>
<dbReference type="Gene3D" id="3.30.565.10">
    <property type="entry name" value="Histidine kinase-like ATPase, C-terminal domain"/>
    <property type="match status" value="1"/>
</dbReference>
<reference evidence="13" key="1">
    <citation type="journal article" date="2019" name="Int. J. Syst. Evol. Microbiol.">
        <title>The Global Catalogue of Microorganisms (GCM) 10K type strain sequencing project: providing services to taxonomists for standard genome sequencing and annotation.</title>
        <authorList>
            <consortium name="The Broad Institute Genomics Platform"/>
            <consortium name="The Broad Institute Genome Sequencing Center for Infectious Disease"/>
            <person name="Wu L."/>
            <person name="Ma J."/>
        </authorList>
    </citation>
    <scope>NUCLEOTIDE SEQUENCE [LARGE SCALE GENOMIC DNA]</scope>
    <source>
        <strain evidence="13">CGMCC 4.7289</strain>
    </source>
</reference>
<dbReference type="InterPro" id="IPR036890">
    <property type="entry name" value="HATPase_C_sf"/>
</dbReference>
<keyword evidence="7" id="KW-0067">ATP-binding</keyword>
<evidence type="ECO:0000256" key="5">
    <source>
        <dbReference type="ARBA" id="ARBA00022741"/>
    </source>
</evidence>
<sequence>MHLPRAIWAEPRPPDAPPRGRRDWVFVGLVVVLAVVEFAARPSLRGHPLALLVTLGLAPTLLWRRSRPLLALAAAFVVSGLVAALAPEVPDSYVMIYVLVLPYALFRWGSGREMVAGLVLMAANLAVSVAVDRLSRTDAFGGAAILCTALALGAALRFRVKARTRELEQVRLVERERLARDLHDTVAHHFSAIVIRAQAGLAVAPVQPEAPMEALRIIETEATRALGEMRTIVRVLRRDEAAELAPNPGIADLPGLADHPGPPVAITVEGDLRELPTAVGAALYRLAQESVTNARRHARHASRIEVQLHADDQVVRLTVRDDGEMAGAASPGFGVLGMIERAELLGGECQAGPDGQRGWVVSAVLPRSGR</sequence>
<evidence type="ECO:0000256" key="3">
    <source>
        <dbReference type="ARBA" id="ARBA00022553"/>
    </source>
</evidence>
<dbReference type="InterPro" id="IPR050482">
    <property type="entry name" value="Sensor_HK_TwoCompSys"/>
</dbReference>
<name>A0ABV8LW99_9ACTN</name>
<keyword evidence="8" id="KW-0902">Two-component regulatory system</keyword>